<dbReference type="GO" id="GO:0006000">
    <property type="term" value="P:fructose metabolic process"/>
    <property type="evidence" value="ECO:0007669"/>
    <property type="project" value="InterPro"/>
</dbReference>
<dbReference type="GO" id="GO:0003873">
    <property type="term" value="F:6-phosphofructo-2-kinase activity"/>
    <property type="evidence" value="ECO:0007669"/>
    <property type="project" value="InterPro"/>
</dbReference>
<dbReference type="PANTHER" id="PTHR10606:SF44">
    <property type="entry name" value="6-PHOSPHOFRUCTO 2-KINASE_FRUCTOSE 2,6-BISPHOSPHATASE LONG FORM"/>
    <property type="match status" value="1"/>
</dbReference>
<evidence type="ECO:0000256" key="1">
    <source>
        <dbReference type="ARBA" id="ARBA00022741"/>
    </source>
</evidence>
<feature type="domain" description="6-phosphofructo-2-kinase" evidence="3">
    <location>
        <begin position="4"/>
        <end position="57"/>
    </location>
</feature>
<accession>A0A914RID0</accession>
<dbReference type="Proteomes" id="UP000887564">
    <property type="component" value="Unplaced"/>
</dbReference>
<dbReference type="GO" id="GO:0005829">
    <property type="term" value="C:cytosol"/>
    <property type="evidence" value="ECO:0007669"/>
    <property type="project" value="TreeGrafter"/>
</dbReference>
<sequence>MLLQIFDATNTTRERRRWLVDFCNRGNGGVDGCGPPFRVFFVESVCDDLDIVNANITVRCWLSCLTVDSRP</sequence>
<dbReference type="Gene3D" id="3.40.50.300">
    <property type="entry name" value="P-loop containing nucleotide triphosphate hydrolases"/>
    <property type="match status" value="1"/>
</dbReference>
<evidence type="ECO:0000259" key="3">
    <source>
        <dbReference type="Pfam" id="PF01591"/>
    </source>
</evidence>
<keyword evidence="4" id="KW-1185">Reference proteome</keyword>
<reference evidence="5" key="1">
    <citation type="submission" date="2022-11" db="UniProtKB">
        <authorList>
            <consortium name="WormBaseParasite"/>
        </authorList>
    </citation>
    <scope>IDENTIFICATION</scope>
</reference>
<proteinExistence type="predicted"/>
<dbReference type="InterPro" id="IPR013079">
    <property type="entry name" value="6Phosfructo_kin"/>
</dbReference>
<dbReference type="InterPro" id="IPR027417">
    <property type="entry name" value="P-loop_NTPase"/>
</dbReference>
<dbReference type="InterPro" id="IPR003094">
    <property type="entry name" value="6Pfruct_kin"/>
</dbReference>
<organism evidence="4 5">
    <name type="scientific">Parascaris equorum</name>
    <name type="common">Equine roundworm</name>
    <dbReference type="NCBI Taxonomy" id="6256"/>
    <lineage>
        <taxon>Eukaryota</taxon>
        <taxon>Metazoa</taxon>
        <taxon>Ecdysozoa</taxon>
        <taxon>Nematoda</taxon>
        <taxon>Chromadorea</taxon>
        <taxon>Rhabditida</taxon>
        <taxon>Spirurina</taxon>
        <taxon>Ascaridomorpha</taxon>
        <taxon>Ascaridoidea</taxon>
        <taxon>Ascarididae</taxon>
        <taxon>Parascaris</taxon>
    </lineage>
</organism>
<dbReference type="PANTHER" id="PTHR10606">
    <property type="entry name" value="6-PHOSPHOFRUCTO-2-KINASE/FRUCTOSE-2,6-BISPHOSPHATASE"/>
    <property type="match status" value="1"/>
</dbReference>
<dbReference type="GO" id="GO:0005524">
    <property type="term" value="F:ATP binding"/>
    <property type="evidence" value="ECO:0007669"/>
    <property type="project" value="UniProtKB-KW"/>
</dbReference>
<evidence type="ECO:0000313" key="4">
    <source>
        <dbReference type="Proteomes" id="UP000887564"/>
    </source>
</evidence>
<keyword evidence="2" id="KW-0067">ATP-binding</keyword>
<dbReference type="Pfam" id="PF01591">
    <property type="entry name" value="6PF2K"/>
    <property type="match status" value="1"/>
</dbReference>
<dbReference type="GO" id="GO:0006003">
    <property type="term" value="P:fructose 2,6-bisphosphate metabolic process"/>
    <property type="evidence" value="ECO:0007669"/>
    <property type="project" value="InterPro"/>
</dbReference>
<dbReference type="WBParaSite" id="PEQ_0000454701-mRNA-1">
    <property type="protein sequence ID" value="PEQ_0000454701-mRNA-1"/>
    <property type="gene ID" value="PEQ_0000454701"/>
</dbReference>
<protein>
    <submittedName>
        <fullName evidence="5">6-phosphofructo-2-kinase domain-containing protein</fullName>
    </submittedName>
</protein>
<evidence type="ECO:0000256" key="2">
    <source>
        <dbReference type="ARBA" id="ARBA00022840"/>
    </source>
</evidence>
<keyword evidence="1" id="KW-0547">Nucleotide-binding</keyword>
<name>A0A914RID0_PAREQ</name>
<evidence type="ECO:0000313" key="5">
    <source>
        <dbReference type="WBParaSite" id="PEQ_0000454701-mRNA-1"/>
    </source>
</evidence>
<dbReference type="AlphaFoldDB" id="A0A914RID0"/>
<dbReference type="GO" id="GO:0004331">
    <property type="term" value="F:fructose-2,6-bisphosphate 2-phosphatase activity"/>
    <property type="evidence" value="ECO:0007669"/>
    <property type="project" value="TreeGrafter"/>
</dbReference>